<dbReference type="Pfam" id="PF11209">
    <property type="entry name" value="LmeA"/>
    <property type="match status" value="1"/>
</dbReference>
<name>A0ABU3SHS3_9MICO</name>
<reference evidence="1 2" key="1">
    <citation type="submission" date="2023-09" db="EMBL/GenBank/DDBJ databases">
        <title>Microbacterium fusihabitans sp. nov., Microbacterium phycihabitans sp. nov., and Microbacterium cervinum sp. nov., isolated from dried seaweeds of beach.</title>
        <authorList>
            <person name="Lee S.D."/>
        </authorList>
    </citation>
    <scope>NUCLEOTIDE SEQUENCE [LARGE SCALE GENOMIC DNA]</scope>
    <source>
        <strain evidence="1 2">KSW2-29</strain>
    </source>
</reference>
<dbReference type="Proteomes" id="UP001261125">
    <property type="component" value="Unassembled WGS sequence"/>
</dbReference>
<evidence type="ECO:0000313" key="2">
    <source>
        <dbReference type="Proteomes" id="UP001261125"/>
    </source>
</evidence>
<dbReference type="InterPro" id="IPR021373">
    <property type="entry name" value="DUF2993"/>
</dbReference>
<protein>
    <submittedName>
        <fullName evidence="1">DUF2993 domain-containing protein</fullName>
    </submittedName>
</protein>
<sequence length="256" mass="25888">MTDAARPRRRTGRWIAVAVIAVVLVAGLAVAAEFIARSVVTNTVRSLVVQNVGLPDDQKVDVSVGGLVLPQLVTGRLDDVTASSDDVTLGPLTGDVRVELRGVPVAGDAAADEGTASVRLDEEQLRALLSQIPDFPSGTVTLAAPDLAFTSELSLFGVAIPVGVSVTPGASAGDLTLTPSAFQLGGNAVDADTLRSQLGGVADTVLGTRNLCIADRLPAALTLTSATIQGQSLVAAFDIDGGVLVDPALQADGSCG</sequence>
<organism evidence="1 2">
    <name type="scientific">Microbacterium phycohabitans</name>
    <dbReference type="NCBI Taxonomy" id="3075993"/>
    <lineage>
        <taxon>Bacteria</taxon>
        <taxon>Bacillati</taxon>
        <taxon>Actinomycetota</taxon>
        <taxon>Actinomycetes</taxon>
        <taxon>Micrococcales</taxon>
        <taxon>Microbacteriaceae</taxon>
        <taxon>Microbacterium</taxon>
    </lineage>
</organism>
<dbReference type="EMBL" id="JAWDIT010000001">
    <property type="protein sequence ID" value="MDU0344269.1"/>
    <property type="molecule type" value="Genomic_DNA"/>
</dbReference>
<keyword evidence="2" id="KW-1185">Reference proteome</keyword>
<proteinExistence type="predicted"/>
<evidence type="ECO:0000313" key="1">
    <source>
        <dbReference type="EMBL" id="MDU0344269.1"/>
    </source>
</evidence>
<gene>
    <name evidence="1" type="ORF">RWH44_01015</name>
</gene>
<comment type="caution">
    <text evidence="1">The sequence shown here is derived from an EMBL/GenBank/DDBJ whole genome shotgun (WGS) entry which is preliminary data.</text>
</comment>
<dbReference type="RefSeq" id="WP_316003142.1">
    <property type="nucleotide sequence ID" value="NZ_JAWDIT010000001.1"/>
</dbReference>
<accession>A0ABU3SHS3</accession>